<comment type="caution">
    <text evidence="6">The sequence shown here is derived from an EMBL/GenBank/DDBJ whole genome shotgun (WGS) entry which is preliminary data.</text>
</comment>
<accession>X1N340</accession>
<evidence type="ECO:0000259" key="5">
    <source>
        <dbReference type="PROSITE" id="PS52039"/>
    </source>
</evidence>
<dbReference type="InterPro" id="IPR013824">
    <property type="entry name" value="Topo_IA_cen_sub1"/>
</dbReference>
<dbReference type="InterPro" id="IPR000380">
    <property type="entry name" value="Topo_IA"/>
</dbReference>
<name>X1N340_9ZZZZ</name>
<evidence type="ECO:0000256" key="1">
    <source>
        <dbReference type="ARBA" id="ARBA00022723"/>
    </source>
</evidence>
<dbReference type="InterPro" id="IPR013497">
    <property type="entry name" value="Topo_IA_cen"/>
</dbReference>
<dbReference type="GO" id="GO:0003917">
    <property type="term" value="F:DNA topoisomerase type I (single strand cut, ATP-independent) activity"/>
    <property type="evidence" value="ECO:0007669"/>
    <property type="project" value="InterPro"/>
</dbReference>
<gene>
    <name evidence="6" type="ORF">S06H3_51701</name>
</gene>
<dbReference type="GO" id="GO:0003677">
    <property type="term" value="F:DNA binding"/>
    <property type="evidence" value="ECO:0007669"/>
    <property type="project" value="InterPro"/>
</dbReference>
<feature type="compositionally biased region" description="Basic and acidic residues" evidence="4">
    <location>
        <begin position="1"/>
        <end position="14"/>
    </location>
</feature>
<dbReference type="AlphaFoldDB" id="X1N340"/>
<evidence type="ECO:0000256" key="2">
    <source>
        <dbReference type="ARBA" id="ARBA00022833"/>
    </source>
</evidence>
<keyword evidence="1" id="KW-0479">Metal-binding</keyword>
<dbReference type="Pfam" id="PF01131">
    <property type="entry name" value="Topoisom_bac"/>
    <property type="match status" value="1"/>
</dbReference>
<dbReference type="GO" id="GO:0006265">
    <property type="term" value="P:DNA topological change"/>
    <property type="evidence" value="ECO:0007669"/>
    <property type="project" value="InterPro"/>
</dbReference>
<feature type="non-terminal residue" evidence="6">
    <location>
        <position position="1"/>
    </location>
</feature>
<dbReference type="PANTHER" id="PTHR11390:SF26">
    <property type="entry name" value="DNA TOPOISOMERASE 1"/>
    <property type="match status" value="1"/>
</dbReference>
<evidence type="ECO:0000256" key="3">
    <source>
        <dbReference type="ARBA" id="ARBA00023235"/>
    </source>
</evidence>
<protein>
    <recommendedName>
        <fullName evidence="5">Topo IA-type catalytic domain-containing protein</fullName>
    </recommendedName>
</protein>
<dbReference type="Gene3D" id="1.10.460.10">
    <property type="entry name" value="Topoisomerase I, domain 2"/>
    <property type="match status" value="1"/>
</dbReference>
<feature type="domain" description="Topo IA-type catalytic" evidence="5">
    <location>
        <begin position="1"/>
        <end position="117"/>
    </location>
</feature>
<keyword evidence="2" id="KW-0862">Zinc</keyword>
<dbReference type="Pfam" id="PF01396">
    <property type="entry name" value="Zn_ribbon_Top1"/>
    <property type="match status" value="1"/>
</dbReference>
<proteinExistence type="predicted"/>
<dbReference type="InterPro" id="IPR023405">
    <property type="entry name" value="Topo_IA_core_domain"/>
</dbReference>
<dbReference type="PANTHER" id="PTHR11390">
    <property type="entry name" value="PROKARYOTIC DNA TOPOISOMERASE"/>
    <property type="match status" value="1"/>
</dbReference>
<organism evidence="6">
    <name type="scientific">marine sediment metagenome</name>
    <dbReference type="NCBI Taxonomy" id="412755"/>
    <lineage>
        <taxon>unclassified sequences</taxon>
        <taxon>metagenomes</taxon>
        <taxon>ecological metagenomes</taxon>
    </lineage>
</organism>
<dbReference type="GO" id="GO:0005694">
    <property type="term" value="C:chromosome"/>
    <property type="evidence" value="ECO:0007669"/>
    <property type="project" value="InterPro"/>
</dbReference>
<keyword evidence="3" id="KW-0413">Isomerase</keyword>
<evidence type="ECO:0000313" key="6">
    <source>
        <dbReference type="EMBL" id="GAI38442.1"/>
    </source>
</evidence>
<evidence type="ECO:0000256" key="4">
    <source>
        <dbReference type="SAM" id="MobiDB-lite"/>
    </source>
</evidence>
<reference evidence="6" key="1">
    <citation type="journal article" date="2014" name="Front. Microbiol.">
        <title>High frequency of phylogenetically diverse reductive dehalogenase-homologous genes in deep subseafloor sedimentary metagenomes.</title>
        <authorList>
            <person name="Kawai M."/>
            <person name="Futagami T."/>
            <person name="Toyoda A."/>
            <person name="Takaki Y."/>
            <person name="Nishi S."/>
            <person name="Hori S."/>
            <person name="Arai W."/>
            <person name="Tsubouchi T."/>
            <person name="Morono Y."/>
            <person name="Uchiyama I."/>
            <person name="Ito T."/>
            <person name="Fujiyama A."/>
            <person name="Inagaki F."/>
            <person name="Takami H."/>
        </authorList>
    </citation>
    <scope>NUCLEOTIDE SEQUENCE</scope>
    <source>
        <strain evidence="6">Expedition CK06-06</strain>
    </source>
</reference>
<dbReference type="PROSITE" id="PS52039">
    <property type="entry name" value="TOPO_IA_2"/>
    <property type="match status" value="1"/>
</dbReference>
<dbReference type="EMBL" id="BARV01032828">
    <property type="protein sequence ID" value="GAI38442.1"/>
    <property type="molecule type" value="Genomic_DNA"/>
</dbReference>
<feature type="region of interest" description="Disordered" evidence="4">
    <location>
        <begin position="1"/>
        <end position="24"/>
    </location>
</feature>
<dbReference type="InterPro" id="IPR013498">
    <property type="entry name" value="Topo_IA_Znf"/>
</dbReference>
<dbReference type="GO" id="GO:0006310">
    <property type="term" value="P:DNA recombination"/>
    <property type="evidence" value="ECO:0007669"/>
    <property type="project" value="TreeGrafter"/>
</dbReference>
<dbReference type="GO" id="GO:0046872">
    <property type="term" value="F:metal ion binding"/>
    <property type="evidence" value="ECO:0007669"/>
    <property type="project" value="UniProtKB-KW"/>
</dbReference>
<dbReference type="GO" id="GO:0006281">
    <property type="term" value="P:DNA repair"/>
    <property type="evidence" value="ECO:0007669"/>
    <property type="project" value="TreeGrafter"/>
</dbReference>
<sequence length="244" mass="27990">GKVKIIDSKTEEKQTQPPKRYSPASIISQLEKKNLGTKATRSTILETLYDRGYIQDKFIKATPLGMSLISTLEKYSPIIIDEELTRNFEDSMQSIQKSTKGFEEKENKIIEKAKDTVTKISKDFEKNEKEIGKELLQANIKQREQEKEENKLHPCPICKQGDLAITYSRKTRRHFVACDAFPKCKTTYSLPPGGAIKKTEKNCEECGFPLLISLKKGKKPWTFCFNPECPKNKERIESYKNKGD</sequence>
<dbReference type="SUPFAM" id="SSF56712">
    <property type="entry name" value="Prokaryotic type I DNA topoisomerase"/>
    <property type="match status" value="1"/>
</dbReference>
<dbReference type="Gene3D" id="3.30.65.10">
    <property type="entry name" value="Bacterial Topoisomerase I, domain 1"/>
    <property type="match status" value="1"/>
</dbReference>